<evidence type="ECO:0000313" key="3">
    <source>
        <dbReference type="Proteomes" id="UP000316621"/>
    </source>
</evidence>
<feature type="region of interest" description="Disordered" evidence="1">
    <location>
        <begin position="92"/>
        <end position="126"/>
    </location>
</feature>
<protein>
    <submittedName>
        <fullName evidence="2">Uncharacterized protein</fullName>
    </submittedName>
</protein>
<name>A0A4Y7KC26_PAPSO</name>
<dbReference type="Proteomes" id="UP000316621">
    <property type="component" value="Chromosome 7"/>
</dbReference>
<feature type="region of interest" description="Disordered" evidence="1">
    <location>
        <begin position="1"/>
        <end position="20"/>
    </location>
</feature>
<feature type="compositionally biased region" description="Low complexity" evidence="1">
    <location>
        <begin position="7"/>
        <end position="20"/>
    </location>
</feature>
<dbReference type="EMBL" id="CM010721">
    <property type="protein sequence ID" value="RZC69910.1"/>
    <property type="molecule type" value="Genomic_DNA"/>
</dbReference>
<dbReference type="PANTHER" id="PTHR33781:SF4">
    <property type="entry name" value="PROTEIN PHYTOCHROME KINASE SUBSTRATE 1"/>
    <property type="match status" value="1"/>
</dbReference>
<dbReference type="PANTHER" id="PTHR33781">
    <property type="entry name" value="PROTEIN PHYTOCHROME KINASE SUBSTRATE 1-RELATED"/>
    <property type="match status" value="1"/>
</dbReference>
<dbReference type="OMA" id="FGCKCTC"/>
<keyword evidence="3" id="KW-1185">Reference proteome</keyword>
<evidence type="ECO:0000256" key="1">
    <source>
        <dbReference type="SAM" id="MobiDB-lite"/>
    </source>
</evidence>
<dbReference type="GO" id="GO:0009638">
    <property type="term" value="P:phototropism"/>
    <property type="evidence" value="ECO:0007669"/>
    <property type="project" value="InterPro"/>
</dbReference>
<dbReference type="Gramene" id="RZC69910">
    <property type="protein sequence ID" value="RZC69910"/>
    <property type="gene ID" value="C5167_033032"/>
</dbReference>
<accession>A0A4Y7KC26</accession>
<gene>
    <name evidence="2" type="ORF">C5167_033032</name>
</gene>
<dbReference type="AlphaFoldDB" id="A0A4Y7KC26"/>
<dbReference type="OrthoDB" id="760005at2759"/>
<evidence type="ECO:0000313" key="2">
    <source>
        <dbReference type="EMBL" id="RZC69910.1"/>
    </source>
</evidence>
<organism evidence="2 3">
    <name type="scientific">Papaver somniferum</name>
    <name type="common">Opium poppy</name>
    <dbReference type="NCBI Taxonomy" id="3469"/>
    <lineage>
        <taxon>Eukaryota</taxon>
        <taxon>Viridiplantae</taxon>
        <taxon>Streptophyta</taxon>
        <taxon>Embryophyta</taxon>
        <taxon>Tracheophyta</taxon>
        <taxon>Spermatophyta</taxon>
        <taxon>Magnoliopsida</taxon>
        <taxon>Ranunculales</taxon>
        <taxon>Papaveraceae</taxon>
        <taxon>Papaveroideae</taxon>
        <taxon>Papaver</taxon>
    </lineage>
</organism>
<dbReference type="STRING" id="3469.A0A4Y7KC26"/>
<reference evidence="2 3" key="1">
    <citation type="journal article" date="2018" name="Science">
        <title>The opium poppy genome and morphinan production.</title>
        <authorList>
            <person name="Guo L."/>
            <person name="Winzer T."/>
            <person name="Yang X."/>
            <person name="Li Y."/>
            <person name="Ning Z."/>
            <person name="He Z."/>
            <person name="Teodor R."/>
            <person name="Lu Y."/>
            <person name="Bowser T.A."/>
            <person name="Graham I.A."/>
            <person name="Ye K."/>
        </authorList>
    </citation>
    <scope>NUCLEOTIDE SEQUENCE [LARGE SCALE GENOMIC DNA]</scope>
    <source>
        <strain evidence="3">cv. HN1</strain>
        <tissue evidence="2">Leaves</tissue>
    </source>
</reference>
<feature type="compositionally biased region" description="Basic and acidic residues" evidence="1">
    <location>
        <begin position="96"/>
        <end position="125"/>
    </location>
</feature>
<dbReference type="InterPro" id="IPR039615">
    <property type="entry name" value="PKS"/>
</dbReference>
<sequence>MAGEAATLPSSSRSSSTSLPKTFTYKKYSTNLHNNTISSYLNNSSSSSETFKNTSPSIDTQMRFGRKKNEDVVGLSFNSEKHFNGGIHEKKSRNSRIVDRGGRKIQRNKNDNNVHPKGVKPEAKPQKKSLAASVLKYWFPCELKKVNIRRFFPSFGCKCTCARAKSVDIEKSVRESKSSVQIRNKKDNHQGVDKCKEIRKVCNEVFNPNPFSLVLNEYTQPESSSEDEISCKKYDSVSSELQKSSDSPDLSSMVEDATVQTQIQEKPRKPLEVFGSPISGKNVPCRVTETPKIFSSDAMFYDGDDSDSSSDLFEIKNINFSRLSDSRAEKTPRLGKSKKKCLLDSATTPKRNTSIEKASISMSMQKRRDDILLSCRSYKAVNVARNNTYSIAKETQSDPQIRHRLEDSATPVSENRTGHARHRDFKVTHVIRTMRRNSFS</sequence>
<proteinExistence type="predicted"/>